<dbReference type="Gene3D" id="3.90.550.10">
    <property type="entry name" value="Spore Coat Polysaccharide Biosynthesis Protein SpsA, Chain A"/>
    <property type="match status" value="1"/>
</dbReference>
<dbReference type="GO" id="GO:0016757">
    <property type="term" value="F:glycosyltransferase activity"/>
    <property type="evidence" value="ECO:0007669"/>
    <property type="project" value="UniProtKB-KW"/>
</dbReference>
<dbReference type="EMBL" id="LAZR01000085">
    <property type="protein sequence ID" value="KKN93495.1"/>
    <property type="molecule type" value="Genomic_DNA"/>
</dbReference>
<accession>A0A0F9UJR3</accession>
<evidence type="ECO:0000256" key="4">
    <source>
        <dbReference type="ARBA" id="ARBA00022679"/>
    </source>
</evidence>
<evidence type="ECO:0000256" key="1">
    <source>
        <dbReference type="ARBA" id="ARBA00004236"/>
    </source>
</evidence>
<comment type="caution">
    <text evidence="8">The sequence shown here is derived from an EMBL/GenBank/DDBJ whole genome shotgun (WGS) entry which is preliminary data.</text>
</comment>
<dbReference type="InterPro" id="IPR029044">
    <property type="entry name" value="Nucleotide-diphossugar_trans"/>
</dbReference>
<evidence type="ECO:0000256" key="6">
    <source>
        <dbReference type="SAM" id="Phobius"/>
    </source>
</evidence>
<organism evidence="8">
    <name type="scientific">marine sediment metagenome</name>
    <dbReference type="NCBI Taxonomy" id="412755"/>
    <lineage>
        <taxon>unclassified sequences</taxon>
        <taxon>metagenomes</taxon>
        <taxon>ecological metagenomes</taxon>
    </lineage>
</organism>
<evidence type="ECO:0000256" key="3">
    <source>
        <dbReference type="ARBA" id="ARBA00022676"/>
    </source>
</evidence>
<keyword evidence="6" id="KW-1133">Transmembrane helix</keyword>
<evidence type="ECO:0000259" key="7">
    <source>
        <dbReference type="Pfam" id="PF00535"/>
    </source>
</evidence>
<feature type="transmembrane region" description="Helical" evidence="6">
    <location>
        <begin position="200"/>
        <end position="219"/>
    </location>
</feature>
<dbReference type="PANTHER" id="PTHR43646">
    <property type="entry name" value="GLYCOSYLTRANSFERASE"/>
    <property type="match status" value="1"/>
</dbReference>
<dbReference type="AlphaFoldDB" id="A0A0F9UJR3"/>
<feature type="domain" description="Glycosyltransferase 2-like" evidence="7">
    <location>
        <begin position="3"/>
        <end position="113"/>
    </location>
</feature>
<keyword evidence="4" id="KW-0808">Transferase</keyword>
<dbReference type="Pfam" id="PF00535">
    <property type="entry name" value="Glycos_transf_2"/>
    <property type="match status" value="1"/>
</dbReference>
<sequence length="239" mass="27365">MLSIIIPVLNEVKYLESLIQSIKSQEFEEEYEIIVADGGSKDKTREIAKNYGCKVISGGSPSKGRNEGTKIAHGDLLFFIDADSVLPSNFFAELIREFKKRKLDLASYPVYPQGNIIDKILYGIYNCFAWATQRFLPHVTQTILIKKEIHQQIGGFDESITIGEDHAYAREGAKHGKFGFLTKVPSVLTSVRRFEREGRFKTYSIFLLTGLYMLFFAKFKSDIFKYHKSDKNHQNLKKT</sequence>
<keyword evidence="3" id="KW-0328">Glycosyltransferase</keyword>
<evidence type="ECO:0000256" key="2">
    <source>
        <dbReference type="ARBA" id="ARBA00022475"/>
    </source>
</evidence>
<comment type="subcellular location">
    <subcellularLocation>
        <location evidence="1">Cell membrane</location>
    </subcellularLocation>
</comment>
<gene>
    <name evidence="8" type="ORF">LCGC14_0196840</name>
</gene>
<dbReference type="InterPro" id="IPR001173">
    <property type="entry name" value="Glyco_trans_2-like"/>
</dbReference>
<keyword evidence="6" id="KW-0812">Transmembrane</keyword>
<protein>
    <recommendedName>
        <fullName evidence="7">Glycosyltransferase 2-like domain-containing protein</fullName>
    </recommendedName>
</protein>
<evidence type="ECO:0000256" key="5">
    <source>
        <dbReference type="ARBA" id="ARBA00023136"/>
    </source>
</evidence>
<proteinExistence type="predicted"/>
<name>A0A0F9UJR3_9ZZZZ</name>
<reference evidence="8" key="1">
    <citation type="journal article" date="2015" name="Nature">
        <title>Complex archaea that bridge the gap between prokaryotes and eukaryotes.</title>
        <authorList>
            <person name="Spang A."/>
            <person name="Saw J.H."/>
            <person name="Jorgensen S.L."/>
            <person name="Zaremba-Niedzwiedzka K."/>
            <person name="Martijn J."/>
            <person name="Lind A.E."/>
            <person name="van Eijk R."/>
            <person name="Schleper C."/>
            <person name="Guy L."/>
            <person name="Ettema T.J."/>
        </authorList>
    </citation>
    <scope>NUCLEOTIDE SEQUENCE</scope>
</reference>
<keyword evidence="5 6" id="KW-0472">Membrane</keyword>
<dbReference type="SUPFAM" id="SSF53448">
    <property type="entry name" value="Nucleotide-diphospho-sugar transferases"/>
    <property type="match status" value="1"/>
</dbReference>
<evidence type="ECO:0000313" key="8">
    <source>
        <dbReference type="EMBL" id="KKN93495.1"/>
    </source>
</evidence>
<dbReference type="GO" id="GO:0005886">
    <property type="term" value="C:plasma membrane"/>
    <property type="evidence" value="ECO:0007669"/>
    <property type="project" value="UniProtKB-SubCell"/>
</dbReference>
<dbReference type="PANTHER" id="PTHR43646:SF2">
    <property type="entry name" value="GLYCOSYLTRANSFERASE 2-LIKE DOMAIN-CONTAINING PROTEIN"/>
    <property type="match status" value="1"/>
</dbReference>
<keyword evidence="2" id="KW-1003">Cell membrane</keyword>